<evidence type="ECO:0000313" key="11">
    <source>
        <dbReference type="Proteomes" id="UP000626148"/>
    </source>
</evidence>
<keyword evidence="4" id="KW-0378">Hydrolase</keyword>
<dbReference type="InterPro" id="IPR004617">
    <property type="entry name" value="ApaH"/>
</dbReference>
<dbReference type="Proteomes" id="UP000626148">
    <property type="component" value="Unassembled WGS sequence"/>
</dbReference>
<evidence type="ECO:0000256" key="7">
    <source>
        <dbReference type="ARBA" id="ARBA00033210"/>
    </source>
</evidence>
<comment type="function">
    <text evidence="1">Hydrolyzes diadenosine 5',5'''-P1,P4-tetraphosphate to yield ADP.</text>
</comment>
<dbReference type="SUPFAM" id="SSF56300">
    <property type="entry name" value="Metallo-dependent phosphatases"/>
    <property type="match status" value="1"/>
</dbReference>
<comment type="catalytic activity">
    <reaction evidence="8">
        <text>P(1),P(4)-bis(5'-adenosyl) tetraphosphate + H2O = 2 ADP + 2 H(+)</text>
        <dbReference type="Rhea" id="RHEA:24252"/>
        <dbReference type="ChEBI" id="CHEBI:15377"/>
        <dbReference type="ChEBI" id="CHEBI:15378"/>
        <dbReference type="ChEBI" id="CHEBI:58141"/>
        <dbReference type="ChEBI" id="CHEBI:456216"/>
        <dbReference type="EC" id="3.6.1.41"/>
    </reaction>
</comment>
<comment type="similarity">
    <text evidence="2">Belongs to the Ap4A hydrolase family.</text>
</comment>
<reference evidence="10" key="1">
    <citation type="journal article" date="2014" name="Int. J. Syst. Evol. Microbiol.">
        <title>Complete genome sequence of Corynebacterium casei LMG S-19264T (=DSM 44701T), isolated from a smear-ripened cheese.</title>
        <authorList>
            <consortium name="US DOE Joint Genome Institute (JGI-PGF)"/>
            <person name="Walter F."/>
            <person name="Albersmeier A."/>
            <person name="Kalinowski J."/>
            <person name="Ruckert C."/>
        </authorList>
    </citation>
    <scope>NUCLEOTIDE SEQUENCE</scope>
    <source>
        <strain evidence="10">KCTC 22169</strain>
    </source>
</reference>
<dbReference type="InterPro" id="IPR004843">
    <property type="entry name" value="Calcineurin-like_PHP"/>
</dbReference>
<dbReference type="Gene3D" id="3.60.21.10">
    <property type="match status" value="1"/>
</dbReference>
<dbReference type="EC" id="3.6.1.41" evidence="3"/>
<proteinExistence type="inferred from homology"/>
<evidence type="ECO:0000256" key="3">
    <source>
        <dbReference type="ARBA" id="ARBA00012506"/>
    </source>
</evidence>
<gene>
    <name evidence="10" type="primary">apaH</name>
    <name evidence="10" type="ORF">GCM10007392_10450</name>
</gene>
<evidence type="ECO:0000256" key="6">
    <source>
        <dbReference type="ARBA" id="ARBA00032248"/>
    </source>
</evidence>
<dbReference type="RefSeq" id="WP_189607435.1">
    <property type="nucleotide sequence ID" value="NZ_BMXR01000002.1"/>
</dbReference>
<dbReference type="EMBL" id="BMXR01000002">
    <property type="protein sequence ID" value="GGX45380.1"/>
    <property type="molecule type" value="Genomic_DNA"/>
</dbReference>
<reference evidence="10" key="2">
    <citation type="submission" date="2020-09" db="EMBL/GenBank/DDBJ databases">
        <authorList>
            <person name="Sun Q."/>
            <person name="Kim S."/>
        </authorList>
    </citation>
    <scope>NUCLEOTIDE SEQUENCE</scope>
    <source>
        <strain evidence="10">KCTC 22169</strain>
    </source>
</reference>
<accession>A0A918K228</accession>
<organism evidence="10 11">
    <name type="scientific">Saccharospirillum salsuginis</name>
    <dbReference type="NCBI Taxonomy" id="418750"/>
    <lineage>
        <taxon>Bacteria</taxon>
        <taxon>Pseudomonadati</taxon>
        <taxon>Pseudomonadota</taxon>
        <taxon>Gammaproteobacteria</taxon>
        <taxon>Oceanospirillales</taxon>
        <taxon>Saccharospirillaceae</taxon>
        <taxon>Saccharospirillum</taxon>
    </lineage>
</organism>
<dbReference type="NCBIfam" id="TIGR00668">
    <property type="entry name" value="apaH"/>
    <property type="match status" value="1"/>
</dbReference>
<evidence type="ECO:0000256" key="5">
    <source>
        <dbReference type="ARBA" id="ARBA00031248"/>
    </source>
</evidence>
<dbReference type="NCBIfam" id="NF001204">
    <property type="entry name" value="PRK00166.1"/>
    <property type="match status" value="1"/>
</dbReference>
<evidence type="ECO:0000313" key="10">
    <source>
        <dbReference type="EMBL" id="GGX45380.1"/>
    </source>
</evidence>
<protein>
    <recommendedName>
        <fullName evidence="3">bis(5'-nucleosyl)-tetraphosphatase (symmetrical)</fullName>
        <ecNumber evidence="3">3.6.1.41</ecNumber>
    </recommendedName>
    <alternativeName>
        <fullName evidence="6">Ap4A hydrolase</fullName>
    </alternativeName>
    <alternativeName>
        <fullName evidence="5">Diadenosine 5',5'''-P1,P4-tetraphosphate pyrophosphohydrolase</fullName>
    </alternativeName>
    <alternativeName>
        <fullName evidence="7">Diadenosine tetraphosphatase</fullName>
    </alternativeName>
</protein>
<name>A0A918K228_9GAMM</name>
<dbReference type="AlphaFoldDB" id="A0A918K228"/>
<dbReference type="CDD" id="cd07422">
    <property type="entry name" value="MPP_ApaH"/>
    <property type="match status" value="1"/>
</dbReference>
<evidence type="ECO:0000256" key="2">
    <source>
        <dbReference type="ARBA" id="ARBA00005419"/>
    </source>
</evidence>
<evidence type="ECO:0000259" key="9">
    <source>
        <dbReference type="Pfam" id="PF00149"/>
    </source>
</evidence>
<evidence type="ECO:0000256" key="4">
    <source>
        <dbReference type="ARBA" id="ARBA00022801"/>
    </source>
</evidence>
<dbReference type="InterPro" id="IPR029052">
    <property type="entry name" value="Metallo-depent_PP-like"/>
</dbReference>
<keyword evidence="11" id="KW-1185">Reference proteome</keyword>
<evidence type="ECO:0000256" key="1">
    <source>
        <dbReference type="ARBA" id="ARBA00003413"/>
    </source>
</evidence>
<feature type="domain" description="Calcineurin-like phosphoesterase" evidence="9">
    <location>
        <begin position="1"/>
        <end position="139"/>
    </location>
</feature>
<dbReference type="Pfam" id="PF00149">
    <property type="entry name" value="Metallophos"/>
    <property type="match status" value="1"/>
</dbReference>
<sequence>MTLYAVGDLQGCREPLEILLESVKFDPALDQLWLAGDLVNRGHDSLGSLRLVRSMGASARTVLGNHDLHLVALALADEPLKSNPDLDAVLEAPDGPELIEWLRHQPLLLRDEQRRVIMTHAGIPPIWSDEEAIDRAYELECVLADPDRCKTFINAMYGNEPERWRNDLTGIERWRYITNAFTRMRFCGQDGQLELKTKTEADKPPEGMKPWFEWPVQRNHTLLFGHWAALMGRTGDDDFVALDTGYVWNNYLTMLNVDSGLKLFCDTAGVVFSQ</sequence>
<dbReference type="PANTHER" id="PTHR40942">
    <property type="match status" value="1"/>
</dbReference>
<comment type="caution">
    <text evidence="10">The sequence shown here is derived from an EMBL/GenBank/DDBJ whole genome shotgun (WGS) entry which is preliminary data.</text>
</comment>
<dbReference type="PIRSF" id="PIRSF000903">
    <property type="entry name" value="B5n-ttraPtase_sm"/>
    <property type="match status" value="1"/>
</dbReference>
<evidence type="ECO:0000256" key="8">
    <source>
        <dbReference type="ARBA" id="ARBA00049417"/>
    </source>
</evidence>
<dbReference type="PANTHER" id="PTHR40942:SF4">
    <property type="entry name" value="CYTOCHROME C5"/>
    <property type="match status" value="1"/>
</dbReference>
<dbReference type="GO" id="GO:0008803">
    <property type="term" value="F:bis(5'-nucleosyl)-tetraphosphatase (symmetrical) activity"/>
    <property type="evidence" value="ECO:0007669"/>
    <property type="project" value="UniProtKB-EC"/>
</dbReference>